<organism evidence="1">
    <name type="scientific">Schistosoma haematobium</name>
    <name type="common">Blood fluke</name>
    <dbReference type="NCBI Taxonomy" id="6185"/>
    <lineage>
        <taxon>Eukaryota</taxon>
        <taxon>Metazoa</taxon>
        <taxon>Spiralia</taxon>
        <taxon>Lophotrochozoa</taxon>
        <taxon>Platyhelminthes</taxon>
        <taxon>Trematoda</taxon>
        <taxon>Digenea</taxon>
        <taxon>Strigeidida</taxon>
        <taxon>Schistosomatoidea</taxon>
        <taxon>Schistosomatidae</taxon>
        <taxon>Schistosoma</taxon>
    </lineage>
</organism>
<dbReference type="AlphaFoldDB" id="A0A095ASR8"/>
<gene>
    <name evidence="1" type="ORF">MS3_05802</name>
</gene>
<proteinExistence type="predicted"/>
<sequence length="87" mass="10097">MKYTVDLNYLITLERIVRLLPKCMQAQWAALVDQLAEHDRESTFAELTKFIASCARVASSRFGRLANCCNISTLERLKEQEEEEEEQ</sequence>
<accession>A0A095ASR8</accession>
<evidence type="ECO:0000313" key="1">
    <source>
        <dbReference type="EMBL" id="KGB37456.1"/>
    </source>
</evidence>
<dbReference type="EMBL" id="KL250887">
    <property type="protein sequence ID" value="KGB37456.1"/>
    <property type="molecule type" value="Genomic_DNA"/>
</dbReference>
<name>A0A095ASR8_SCHHA</name>
<protein>
    <submittedName>
        <fullName evidence="1">Uncharacterized protein</fullName>
    </submittedName>
</protein>
<reference evidence="1" key="1">
    <citation type="journal article" date="2012" name="Nat. Genet.">
        <title>Whole-genome sequence of Schistosoma haematobium.</title>
        <authorList>
            <person name="Young N.D."/>
            <person name="Jex A.R."/>
            <person name="Li B."/>
            <person name="Liu S."/>
            <person name="Yang L."/>
            <person name="Xiong Z."/>
            <person name="Li Y."/>
            <person name="Cantacessi C."/>
            <person name="Hall R.S."/>
            <person name="Xu X."/>
            <person name="Chen F."/>
            <person name="Wu X."/>
            <person name="Zerlotini A."/>
            <person name="Oliveira G."/>
            <person name="Hofmann A."/>
            <person name="Zhang G."/>
            <person name="Fang X."/>
            <person name="Kang Y."/>
            <person name="Campbell B.E."/>
            <person name="Loukas A."/>
            <person name="Ranganathan S."/>
            <person name="Rollinson D."/>
            <person name="Rinaldi G."/>
            <person name="Brindley P.J."/>
            <person name="Yang H."/>
            <person name="Wang J."/>
            <person name="Wang J."/>
            <person name="Gasser R.B."/>
        </authorList>
    </citation>
    <scope>NUCLEOTIDE SEQUENCE [LARGE SCALE GENOMIC DNA]</scope>
</reference>